<feature type="transmembrane region" description="Helical" evidence="1">
    <location>
        <begin position="121"/>
        <end position="142"/>
    </location>
</feature>
<protein>
    <recommendedName>
        <fullName evidence="4">Membrane protein 6-pyruvoyl-tetrahydropterin synthase-related domain-containing protein</fullName>
    </recommendedName>
</protein>
<proteinExistence type="predicted"/>
<organism evidence="2 3">
    <name type="scientific">Candidatus Roizmanbacteria bacterium RIFCSPLOWO2_01_FULL_37_12</name>
    <dbReference type="NCBI Taxonomy" id="1802056"/>
    <lineage>
        <taxon>Bacteria</taxon>
        <taxon>Candidatus Roizmaniibacteriota</taxon>
    </lineage>
</organism>
<feature type="transmembrane region" description="Helical" evidence="1">
    <location>
        <begin position="9"/>
        <end position="28"/>
    </location>
</feature>
<dbReference type="EMBL" id="MGAG01000003">
    <property type="protein sequence ID" value="OGK42254.1"/>
    <property type="molecule type" value="Genomic_DNA"/>
</dbReference>
<feature type="transmembrane region" description="Helical" evidence="1">
    <location>
        <begin position="222"/>
        <end position="243"/>
    </location>
</feature>
<dbReference type="AlphaFoldDB" id="A0A1F7IFV8"/>
<feature type="transmembrane region" description="Helical" evidence="1">
    <location>
        <begin position="195"/>
        <end position="210"/>
    </location>
</feature>
<dbReference type="Proteomes" id="UP000177698">
    <property type="component" value="Unassembled WGS sequence"/>
</dbReference>
<feature type="transmembrane region" description="Helical" evidence="1">
    <location>
        <begin position="96"/>
        <end position="114"/>
    </location>
</feature>
<gene>
    <name evidence="2" type="ORF">A2954_04565</name>
</gene>
<keyword evidence="1" id="KW-0472">Membrane</keyword>
<feature type="transmembrane region" description="Helical" evidence="1">
    <location>
        <begin position="419"/>
        <end position="439"/>
    </location>
</feature>
<feature type="transmembrane region" description="Helical" evidence="1">
    <location>
        <begin position="342"/>
        <end position="365"/>
    </location>
</feature>
<feature type="transmembrane region" description="Helical" evidence="1">
    <location>
        <begin position="148"/>
        <end position="166"/>
    </location>
</feature>
<evidence type="ECO:0000313" key="3">
    <source>
        <dbReference type="Proteomes" id="UP000177698"/>
    </source>
</evidence>
<feature type="transmembrane region" description="Helical" evidence="1">
    <location>
        <begin position="1070"/>
        <end position="1090"/>
    </location>
</feature>
<keyword evidence="1" id="KW-0812">Transmembrane</keyword>
<evidence type="ECO:0000256" key="1">
    <source>
        <dbReference type="SAM" id="Phobius"/>
    </source>
</evidence>
<feature type="transmembrane region" description="Helical" evidence="1">
    <location>
        <begin position="385"/>
        <end position="407"/>
    </location>
</feature>
<feature type="transmembrane region" description="Helical" evidence="1">
    <location>
        <begin position="173"/>
        <end position="189"/>
    </location>
</feature>
<name>A0A1F7IFV8_9BACT</name>
<evidence type="ECO:0000313" key="2">
    <source>
        <dbReference type="EMBL" id="OGK42254.1"/>
    </source>
</evidence>
<feature type="transmembrane region" description="Helical" evidence="1">
    <location>
        <begin position="309"/>
        <end position="330"/>
    </location>
</feature>
<keyword evidence="1" id="KW-1133">Transmembrane helix</keyword>
<dbReference type="STRING" id="1802056.A2954_04565"/>
<sequence>MLKKITQNNFFFPVLLALISFILFFINYTPGTFLVGWDNLFPELNFAKAFKVGLLGVWQWYRGLGSEDGLAHAATLPHTLILFLFSKVFPLNTLRYIFQILMHLLGGLGMYYLLLKYKKNAFLAFIGAIFYEFNLATIQIFYAPLEVFSIHFAALPFLLYLILSLLEKKTKKLIIAFFLLSLLTVSQGFVPTVFIAYLFAVLSILITAYLKNGKTTLKTGFLIISLIFVSNAFWLMPFIHSAITQGGIIKNTKINQLSSNSIYERNTRRGGVLDLLYLKGFMLDTTEDDRQKNLEYIMKDWNSHINNPLIYSIMSTAALIFLIGITKTIYKIYKHKKYSFESYFLFLLFVTWLMLGTRVPVFSTINSKIRDILPLFGEAFRFPITKFFTVYSFIYTIFFVSGLELIISLNYKFKKTISIIAFILLFFYALPVFRGNFFYPILKLKIPGEYFQAIDYFKKEKKSGRIMTLPQASFWNWQFYTWGSRGSGFLWYGIEQPMLERPFDPWNKYNEQYFNEIFFALQTENEKLFQNTIKKYDIEFILLDGYRSLESKIQQKDKLENFIAKVYPDIQTVRYGNLTIYKFIEKQPSVLLTNSLRQASPFYYEFEDSIYNAQGNYLTSEDWDTNYLFPSLFTNKTQADLDFDFDEQNGEIVISPKQELKLTNYEDRLFLKADPYPDDTELVPIQVIVEDQNILIKTVGVIIITKNYVTEIQPYDGITLNFPNLKNQIITEIKLNGKTINSFDTSNYAFAYAHLDNTIYLKTASDRSFTREFSFTNSVKNLVYEIPKDSSSLRYKISYPIIRPEDWQTNNVLENKDYLIEAPCPDDIQPGSSLFEESDVGITLKAQNSTTCLHQYLYGLVHNMGIYLNIQAKNVSGAPLGFVLDNPQQNTNFIETILNPNSSKNIIIVPSSSKFFYSDYGTHFKNTSSGSDLTVNQINWMNVGYIPYSWIKTFKLEKNNENTYRSPSLTEIKPDFQNKYQYSVNLQNFPLSENQDQYLYLSQSFNSDWLAYRIKNDPNKLKMFIRNNLPFLYGSRLKEHVLVNNWANGWKLDPNSNNNSNIVVIFWPQYLQYFGFILLIGSFIWVLRYYSKNEINS</sequence>
<reference evidence="2 3" key="1">
    <citation type="journal article" date="2016" name="Nat. Commun.">
        <title>Thousands of microbial genomes shed light on interconnected biogeochemical processes in an aquifer system.</title>
        <authorList>
            <person name="Anantharaman K."/>
            <person name="Brown C.T."/>
            <person name="Hug L.A."/>
            <person name="Sharon I."/>
            <person name="Castelle C.J."/>
            <person name="Probst A.J."/>
            <person name="Thomas B.C."/>
            <person name="Singh A."/>
            <person name="Wilkins M.J."/>
            <person name="Karaoz U."/>
            <person name="Brodie E.L."/>
            <person name="Williams K.H."/>
            <person name="Hubbard S.S."/>
            <person name="Banfield J.F."/>
        </authorList>
    </citation>
    <scope>NUCLEOTIDE SEQUENCE [LARGE SCALE GENOMIC DNA]</scope>
</reference>
<comment type="caution">
    <text evidence="2">The sequence shown here is derived from an EMBL/GenBank/DDBJ whole genome shotgun (WGS) entry which is preliminary data.</text>
</comment>
<accession>A0A1F7IFV8</accession>
<evidence type="ECO:0008006" key="4">
    <source>
        <dbReference type="Google" id="ProtNLM"/>
    </source>
</evidence>